<feature type="region of interest" description="Disordered" evidence="2">
    <location>
        <begin position="1"/>
        <end position="25"/>
    </location>
</feature>
<dbReference type="GO" id="GO:0008270">
    <property type="term" value="F:zinc ion binding"/>
    <property type="evidence" value="ECO:0007669"/>
    <property type="project" value="UniProtKB-KW"/>
</dbReference>
<feature type="region of interest" description="Disordered" evidence="2">
    <location>
        <begin position="380"/>
        <end position="413"/>
    </location>
</feature>
<accession>A0A058ZAZ5</accession>
<dbReference type="GO" id="GO:0043022">
    <property type="term" value="F:ribosome binding"/>
    <property type="evidence" value="ECO:0007669"/>
    <property type="project" value="TreeGrafter"/>
</dbReference>
<evidence type="ECO:0000256" key="2">
    <source>
        <dbReference type="SAM" id="MobiDB-lite"/>
    </source>
</evidence>
<dbReference type="AlphaFoldDB" id="A0A058ZAZ5"/>
<dbReference type="GeneID" id="20527680"/>
<keyword evidence="1" id="KW-0479">Metal-binding</keyword>
<keyword evidence="1" id="KW-0863">Zinc-finger</keyword>
<feature type="compositionally biased region" description="Low complexity" evidence="2">
    <location>
        <begin position="380"/>
        <end position="395"/>
    </location>
</feature>
<evidence type="ECO:0000313" key="5">
    <source>
        <dbReference type="Proteomes" id="UP000030693"/>
    </source>
</evidence>
<feature type="domain" description="RING-type" evidence="3">
    <location>
        <begin position="53"/>
        <end position="94"/>
    </location>
</feature>
<feature type="region of interest" description="Disordered" evidence="2">
    <location>
        <begin position="522"/>
        <end position="585"/>
    </location>
</feature>
<dbReference type="OMA" id="HTHEMSH"/>
<dbReference type="PANTHER" id="PTHR22938:SF0">
    <property type="entry name" value="E3 UBIQUITIN-PROTEIN LIGASE ZNF598"/>
    <property type="match status" value="1"/>
</dbReference>
<evidence type="ECO:0000313" key="4">
    <source>
        <dbReference type="EMBL" id="KCV70597.1"/>
    </source>
</evidence>
<dbReference type="RefSeq" id="XP_009495113.1">
    <property type="nucleotide sequence ID" value="XM_009496838.1"/>
</dbReference>
<evidence type="ECO:0000259" key="3">
    <source>
        <dbReference type="PROSITE" id="PS50089"/>
    </source>
</evidence>
<sequence>MRKPSGPAAGAGPGTTPAKDKQRLPQPKDALKQLVAFLEPAPLLSEGEPAHQCIVCTKAIGLFVVGSCGHRLACHTCVIRFRFLCKKKKCLVCNIDLDEVYLTASETASTEELCQLANTVPMPEPLVAVADGIRCTDPSQVPPLQTMLGYVCPVDGHAFTNRKALLAHVVNAHGRSFWSTPVVCRIYDEQLLTHVPYTRLLRVPVHHAAMSHPDILVRPADMRSYRLSGPRGLSSSSTSRRSAGSGIYFAPSGTALATANPPGSTEIAMERVRISRPENAAAGAEAAGSTATGAQRSRANKPSRGPTYWSDLASSSGRITGIGASVDTSRGSGNFPSLADVHASSAGAAAAAAAPPRPPVSVLRAQRAASAAAVASGAASVRSSSAAANSSASERMVTLRPARRTVSTGSSPALARMVNQAASASGTAAGRGASPAAPDTSSMRVLTPAQLPARPAAPTPAAAPAPYSVVGRGAASVAASPPLQSTSRQARNRAVPLSVALSAPAAVGAPWSAAATPAISSTSASTSTSAGRPGAAARSSPAASLDDFAPLSAVYASPTPEPPAANNSRRKAGQPAAANAGQPAPRRVLRIVSTPGRRDALVNRAARTDSDLTGSLAVKRCPQCSWSGLARDFHTHEMSHF</sequence>
<dbReference type="Pfam" id="PF25447">
    <property type="entry name" value="RING_ZNF598"/>
    <property type="match status" value="1"/>
</dbReference>
<feature type="compositionally biased region" description="Low complexity" evidence="2">
    <location>
        <begin position="280"/>
        <end position="294"/>
    </location>
</feature>
<evidence type="ECO:0000256" key="1">
    <source>
        <dbReference type="PROSITE-ProRule" id="PRU00175"/>
    </source>
</evidence>
<dbReference type="OrthoDB" id="3838338at2759"/>
<reference evidence="4" key="1">
    <citation type="submission" date="2013-04" db="EMBL/GenBank/DDBJ databases">
        <title>The Genome Sequence of Fonticula alba ATCC 38817.</title>
        <authorList>
            <consortium name="The Broad Institute Genomics Platform"/>
            <person name="Russ C."/>
            <person name="Cuomo C."/>
            <person name="Burger G."/>
            <person name="Gray M.W."/>
            <person name="Holland P.W.H."/>
            <person name="King N."/>
            <person name="Lang F.B.F."/>
            <person name="Roger A.J."/>
            <person name="Ruiz-Trillo I."/>
            <person name="Brown M."/>
            <person name="Walker B."/>
            <person name="Young S."/>
            <person name="Zeng Q."/>
            <person name="Gargeya S."/>
            <person name="Fitzgerald M."/>
            <person name="Haas B."/>
            <person name="Abouelleil A."/>
            <person name="Allen A.W."/>
            <person name="Alvarado L."/>
            <person name="Arachchi H.M."/>
            <person name="Berlin A.M."/>
            <person name="Chapman S.B."/>
            <person name="Gainer-Dewar J."/>
            <person name="Goldberg J."/>
            <person name="Griggs A."/>
            <person name="Gujja S."/>
            <person name="Hansen M."/>
            <person name="Howarth C."/>
            <person name="Imamovic A."/>
            <person name="Ireland A."/>
            <person name="Larimer J."/>
            <person name="McCowan C."/>
            <person name="Murphy C."/>
            <person name="Pearson M."/>
            <person name="Poon T.W."/>
            <person name="Priest M."/>
            <person name="Roberts A."/>
            <person name="Saif S."/>
            <person name="Shea T."/>
            <person name="Sisk P."/>
            <person name="Sykes S."/>
            <person name="Wortman J."/>
            <person name="Nusbaum C."/>
            <person name="Birren B."/>
        </authorList>
    </citation>
    <scope>NUCLEOTIDE SEQUENCE [LARGE SCALE GENOMIC DNA]</scope>
    <source>
        <strain evidence="4">ATCC 38817</strain>
    </source>
</reference>
<dbReference type="EMBL" id="KB932204">
    <property type="protein sequence ID" value="KCV70597.1"/>
    <property type="molecule type" value="Genomic_DNA"/>
</dbReference>
<dbReference type="GO" id="GO:0072344">
    <property type="term" value="P:rescue of stalled ribosome"/>
    <property type="evidence" value="ECO:0007669"/>
    <property type="project" value="InterPro"/>
</dbReference>
<proteinExistence type="predicted"/>
<dbReference type="PROSITE" id="PS50089">
    <property type="entry name" value="ZF_RING_2"/>
    <property type="match status" value="1"/>
</dbReference>
<dbReference type="Proteomes" id="UP000030693">
    <property type="component" value="Unassembled WGS sequence"/>
</dbReference>
<dbReference type="PANTHER" id="PTHR22938">
    <property type="entry name" value="ZINC FINGER PROTEIN 598"/>
    <property type="match status" value="1"/>
</dbReference>
<name>A0A058ZAZ5_FONAL</name>
<feature type="compositionally biased region" description="Low complexity" evidence="2">
    <location>
        <begin position="522"/>
        <end position="544"/>
    </location>
</feature>
<protein>
    <recommendedName>
        <fullName evidence="3">RING-type domain-containing protein</fullName>
    </recommendedName>
</protein>
<feature type="region of interest" description="Disordered" evidence="2">
    <location>
        <begin position="278"/>
        <end position="312"/>
    </location>
</feature>
<keyword evidence="5" id="KW-1185">Reference proteome</keyword>
<dbReference type="GO" id="GO:0016567">
    <property type="term" value="P:protein ubiquitination"/>
    <property type="evidence" value="ECO:0007669"/>
    <property type="project" value="TreeGrafter"/>
</dbReference>
<dbReference type="InterPro" id="IPR044288">
    <property type="entry name" value="ZNF598/HEL2"/>
</dbReference>
<gene>
    <name evidence="4" type="ORF">H696_02955</name>
</gene>
<dbReference type="GO" id="GO:0061630">
    <property type="term" value="F:ubiquitin protein ligase activity"/>
    <property type="evidence" value="ECO:0007669"/>
    <property type="project" value="InterPro"/>
</dbReference>
<dbReference type="STRING" id="691883.A0A058ZAZ5"/>
<feature type="compositionally biased region" description="Low complexity" evidence="2">
    <location>
        <begin position="573"/>
        <end position="585"/>
    </location>
</feature>
<feature type="compositionally biased region" description="Low complexity" evidence="2">
    <location>
        <begin position="1"/>
        <end position="17"/>
    </location>
</feature>
<organism evidence="4">
    <name type="scientific">Fonticula alba</name>
    <name type="common">Slime mold</name>
    <dbReference type="NCBI Taxonomy" id="691883"/>
    <lineage>
        <taxon>Eukaryota</taxon>
        <taxon>Rotosphaerida</taxon>
        <taxon>Fonticulaceae</taxon>
        <taxon>Fonticula</taxon>
    </lineage>
</organism>
<keyword evidence="1" id="KW-0862">Zinc</keyword>
<dbReference type="InterPro" id="IPR001841">
    <property type="entry name" value="Znf_RING"/>
</dbReference>